<name>A0A928VNR9_9CYAN</name>
<accession>A0A928VNR9</accession>
<evidence type="ECO:0000313" key="4">
    <source>
        <dbReference type="Proteomes" id="UP000625316"/>
    </source>
</evidence>
<comment type="caution">
    <text evidence="3">The sequence shown here is derived from an EMBL/GenBank/DDBJ whole genome shotgun (WGS) entry which is preliminary data.</text>
</comment>
<feature type="compositionally biased region" description="Polar residues" evidence="1">
    <location>
        <begin position="188"/>
        <end position="197"/>
    </location>
</feature>
<evidence type="ECO:0000256" key="2">
    <source>
        <dbReference type="SAM" id="SignalP"/>
    </source>
</evidence>
<feature type="region of interest" description="Disordered" evidence="1">
    <location>
        <begin position="177"/>
        <end position="197"/>
    </location>
</feature>
<sequence>MQSTMRYTVILSLSVLAFPLLNACSKSTQTPAVSQSVTVPAANASTPDASASTAATVAAKSTKATATPNHTAPSSSLAAGDYCYEYASKTSTAHAKVTVSGGNQVSGEMKGREHNEAASYYTSFAQTGQGTLTGNQAKLDIKTQIEGTNQASQETWTVTKGQLNTERATLQPINCAQFGKLPKPPQPGNTDSYTKPTNKRISFAKGASSTVISDGAVRGEWHTYLINAAKGQTLNMNITAVENNATFEVKSPTGQSLPMNGDTALNQVLPTTGDYQISVGPTRGNASYTMTVEIK</sequence>
<feature type="chain" id="PRO_5037081027" evidence="2">
    <location>
        <begin position="24"/>
        <end position="295"/>
    </location>
</feature>
<dbReference type="Proteomes" id="UP000625316">
    <property type="component" value="Unassembled WGS sequence"/>
</dbReference>
<dbReference type="Gene3D" id="2.60.120.380">
    <property type="match status" value="1"/>
</dbReference>
<gene>
    <name evidence="3" type="ORF">IQ266_19430</name>
</gene>
<keyword evidence="2" id="KW-0732">Signal</keyword>
<dbReference type="EMBL" id="JADEXQ010000080">
    <property type="protein sequence ID" value="MBE9031911.1"/>
    <property type="molecule type" value="Genomic_DNA"/>
</dbReference>
<keyword evidence="4" id="KW-1185">Reference proteome</keyword>
<evidence type="ECO:0000313" key="3">
    <source>
        <dbReference type="EMBL" id="MBE9031911.1"/>
    </source>
</evidence>
<dbReference type="RefSeq" id="WP_264326738.1">
    <property type="nucleotide sequence ID" value="NZ_JADEXQ010000080.1"/>
</dbReference>
<evidence type="ECO:0000256" key="1">
    <source>
        <dbReference type="SAM" id="MobiDB-lite"/>
    </source>
</evidence>
<dbReference type="AlphaFoldDB" id="A0A928VNR9"/>
<organism evidence="3 4">
    <name type="scientific">Romeriopsis navalis LEGE 11480</name>
    <dbReference type="NCBI Taxonomy" id="2777977"/>
    <lineage>
        <taxon>Bacteria</taxon>
        <taxon>Bacillati</taxon>
        <taxon>Cyanobacteriota</taxon>
        <taxon>Cyanophyceae</taxon>
        <taxon>Leptolyngbyales</taxon>
        <taxon>Leptolyngbyaceae</taxon>
        <taxon>Romeriopsis</taxon>
        <taxon>Romeriopsis navalis</taxon>
    </lineage>
</organism>
<feature type="signal peptide" evidence="2">
    <location>
        <begin position="1"/>
        <end position="23"/>
    </location>
</feature>
<protein>
    <submittedName>
        <fullName evidence="3">Uncharacterized protein</fullName>
    </submittedName>
</protein>
<reference evidence="3" key="1">
    <citation type="submission" date="2020-10" db="EMBL/GenBank/DDBJ databases">
        <authorList>
            <person name="Castelo-Branco R."/>
            <person name="Eusebio N."/>
            <person name="Adriana R."/>
            <person name="Vieira A."/>
            <person name="Brugerolle De Fraissinette N."/>
            <person name="Rezende De Castro R."/>
            <person name="Schneider M.P."/>
            <person name="Vasconcelos V."/>
            <person name="Leao P.N."/>
        </authorList>
    </citation>
    <scope>NUCLEOTIDE SEQUENCE</scope>
    <source>
        <strain evidence="3">LEGE 11480</strain>
    </source>
</reference>
<proteinExistence type="predicted"/>